<dbReference type="STRING" id="314276.OS145_12305"/>
<dbReference type="NCBIfam" id="NF008121">
    <property type="entry name" value="PRK10869.1"/>
    <property type="match status" value="1"/>
</dbReference>
<keyword evidence="4" id="KW-0547">Nucleotide-binding</keyword>
<evidence type="ECO:0000313" key="13">
    <source>
        <dbReference type="Proteomes" id="UP000262878"/>
    </source>
</evidence>
<dbReference type="FunFam" id="3.40.50.300:FF:000319">
    <property type="entry name" value="DNA repair protein RecN"/>
    <property type="match status" value="1"/>
</dbReference>
<evidence type="ECO:0000256" key="4">
    <source>
        <dbReference type="ARBA" id="ARBA00022741"/>
    </source>
</evidence>
<dbReference type="SUPFAM" id="SSF52540">
    <property type="entry name" value="P-loop containing nucleoside triphosphate hydrolases"/>
    <property type="match status" value="2"/>
</dbReference>
<evidence type="ECO:0000256" key="5">
    <source>
        <dbReference type="ARBA" id="ARBA00022763"/>
    </source>
</evidence>
<keyword evidence="6" id="KW-0067">ATP-binding</keyword>
<dbReference type="Proteomes" id="UP000262878">
    <property type="component" value="Unassembled WGS sequence"/>
</dbReference>
<sequence length="554" mass="62357">MLTELHIRNFAIVKQLDIEFKNGMTAITGETGAGKSIALDALGLCLGGRADANWVRPGCDKTDISARFTITHDSPAHRWLVDNEFDDDLECVLRRTISKDGRSRAWVNGAPVTLTQQRTLAPTLVNIHGQHEHQLLVKEEHQRELLDQFAQHAELITEVQESYRNWAATEKRFRQHQQRKEELAAQKQLISYQVKELNEFNIGEGEFEQLESDHKRLTHIRALTENSAFALNALYDGEHNNVSGLIQAAHGRLEESAELDEQIQPILALLEQAKVHIEETALELRNYQDQLDIDPEQLEVTEQRMSQAIALAKKHHVAPLDLYQHHQQLQQQLDELERAEEDNEQLAEQRQALRTVYRQAALKLSTSRKKAADKLSAEISRAMHKLNMPHGEFVIQVDHDDKATATLWGTDEICFTVTTNPGQPLQALSKVASGGELSRISLAIQVMCANQNTVPTMMFDEVDVGVSGPTAAVVGSMLRSLGEQCQIICVTHLPQVAAKGHHQMQVLKQTDGAQTETQVWQLNEEQRIDELARLLGGDSITEKTKDNARELLIH</sequence>
<keyword evidence="7 9" id="KW-0234">DNA repair</keyword>
<comment type="caution">
    <text evidence="12">The sequence shown here is derived from an EMBL/GenBank/DDBJ whole genome shotgun (WGS) entry which is preliminary data.</text>
</comment>
<dbReference type="GO" id="GO:0006310">
    <property type="term" value="P:DNA recombination"/>
    <property type="evidence" value="ECO:0007669"/>
    <property type="project" value="InterPro"/>
</dbReference>
<dbReference type="AlphaFoldDB" id="A0A348WLF8"/>
<evidence type="ECO:0000256" key="10">
    <source>
        <dbReference type="SAM" id="Coils"/>
    </source>
</evidence>
<keyword evidence="10" id="KW-0175">Coiled coil</keyword>
<gene>
    <name evidence="12" type="ORF">DCR58_01150</name>
</gene>
<protein>
    <recommendedName>
        <fullName evidence="3 9">DNA repair protein RecN</fullName>
    </recommendedName>
    <alternativeName>
        <fullName evidence="8 9">Recombination protein N</fullName>
    </alternativeName>
</protein>
<evidence type="ECO:0000256" key="1">
    <source>
        <dbReference type="ARBA" id="ARBA00003618"/>
    </source>
</evidence>
<feature type="coiled-coil region" evidence="10">
    <location>
        <begin position="322"/>
        <end position="356"/>
    </location>
</feature>
<dbReference type="InterPro" id="IPR003395">
    <property type="entry name" value="RecF/RecN/SMC_N"/>
</dbReference>
<dbReference type="Pfam" id="PF02463">
    <property type="entry name" value="SMC_N"/>
    <property type="match status" value="1"/>
</dbReference>
<evidence type="ECO:0000256" key="2">
    <source>
        <dbReference type="ARBA" id="ARBA00009441"/>
    </source>
</evidence>
<dbReference type="Gene3D" id="3.40.50.300">
    <property type="entry name" value="P-loop containing nucleotide triphosphate hydrolases"/>
    <property type="match status" value="2"/>
</dbReference>
<evidence type="ECO:0000256" key="7">
    <source>
        <dbReference type="ARBA" id="ARBA00023204"/>
    </source>
</evidence>
<comment type="similarity">
    <text evidence="2 9">Belongs to the RecN family.</text>
</comment>
<dbReference type="PANTHER" id="PTHR11059">
    <property type="entry name" value="DNA REPAIR PROTEIN RECN"/>
    <property type="match status" value="1"/>
</dbReference>
<dbReference type="GO" id="GO:0006281">
    <property type="term" value="P:DNA repair"/>
    <property type="evidence" value="ECO:0007669"/>
    <property type="project" value="UniProtKB-KW"/>
</dbReference>
<keyword evidence="5 9" id="KW-0227">DNA damage</keyword>
<evidence type="ECO:0000256" key="8">
    <source>
        <dbReference type="ARBA" id="ARBA00033408"/>
    </source>
</evidence>
<dbReference type="GO" id="GO:0009432">
    <property type="term" value="P:SOS response"/>
    <property type="evidence" value="ECO:0007669"/>
    <property type="project" value="TreeGrafter"/>
</dbReference>
<comment type="function">
    <text evidence="1 9">May be involved in recombinational repair of damaged DNA.</text>
</comment>
<evidence type="ECO:0000256" key="9">
    <source>
        <dbReference type="PIRNR" id="PIRNR003128"/>
    </source>
</evidence>
<name>A0A348WLF8_9GAMM</name>
<proteinExistence type="inferred from homology"/>
<accession>A0A348WLF8</accession>
<evidence type="ECO:0000256" key="3">
    <source>
        <dbReference type="ARBA" id="ARBA00021315"/>
    </source>
</evidence>
<dbReference type="NCBIfam" id="TIGR00634">
    <property type="entry name" value="recN"/>
    <property type="match status" value="1"/>
</dbReference>
<reference evidence="12 13" key="1">
    <citation type="journal article" date="2018" name="Nat. Biotechnol.">
        <title>A standardized bacterial taxonomy based on genome phylogeny substantially revises the tree of life.</title>
        <authorList>
            <person name="Parks D.H."/>
            <person name="Chuvochina M."/>
            <person name="Waite D.W."/>
            <person name="Rinke C."/>
            <person name="Skarshewski A."/>
            <person name="Chaumeil P.A."/>
            <person name="Hugenholtz P."/>
        </authorList>
    </citation>
    <scope>NUCLEOTIDE SEQUENCE [LARGE SCALE GENOMIC DNA]</scope>
    <source>
        <strain evidence="12">UBA9360</strain>
    </source>
</reference>
<dbReference type="EMBL" id="DMUP01000026">
    <property type="protein sequence ID" value="HAR55370.1"/>
    <property type="molecule type" value="Genomic_DNA"/>
</dbReference>
<dbReference type="GO" id="GO:0005524">
    <property type="term" value="F:ATP binding"/>
    <property type="evidence" value="ECO:0007669"/>
    <property type="project" value="UniProtKB-KW"/>
</dbReference>
<evidence type="ECO:0000259" key="11">
    <source>
        <dbReference type="Pfam" id="PF02463"/>
    </source>
</evidence>
<dbReference type="InterPro" id="IPR027417">
    <property type="entry name" value="P-loop_NTPase"/>
</dbReference>
<organism evidence="12 13">
    <name type="scientific">Idiomarina baltica</name>
    <dbReference type="NCBI Taxonomy" id="190892"/>
    <lineage>
        <taxon>Bacteria</taxon>
        <taxon>Pseudomonadati</taxon>
        <taxon>Pseudomonadota</taxon>
        <taxon>Gammaproteobacteria</taxon>
        <taxon>Alteromonadales</taxon>
        <taxon>Idiomarinaceae</taxon>
        <taxon>Idiomarina</taxon>
    </lineage>
</organism>
<dbReference type="PANTHER" id="PTHR11059:SF0">
    <property type="entry name" value="DNA REPAIR PROTEIN RECN"/>
    <property type="match status" value="1"/>
</dbReference>
<dbReference type="FunFam" id="3.40.50.300:FF:000356">
    <property type="entry name" value="DNA repair protein RecN"/>
    <property type="match status" value="1"/>
</dbReference>
<evidence type="ECO:0000256" key="6">
    <source>
        <dbReference type="ARBA" id="ARBA00022840"/>
    </source>
</evidence>
<dbReference type="GO" id="GO:0043590">
    <property type="term" value="C:bacterial nucleoid"/>
    <property type="evidence" value="ECO:0007669"/>
    <property type="project" value="TreeGrafter"/>
</dbReference>
<evidence type="ECO:0000313" key="12">
    <source>
        <dbReference type="EMBL" id="HAR55370.1"/>
    </source>
</evidence>
<dbReference type="PIRSF" id="PIRSF003128">
    <property type="entry name" value="RecN"/>
    <property type="match status" value="1"/>
</dbReference>
<dbReference type="CDD" id="cd03241">
    <property type="entry name" value="ABC_RecN"/>
    <property type="match status" value="2"/>
</dbReference>
<feature type="domain" description="RecF/RecN/SMC N-terminal" evidence="11">
    <location>
        <begin position="1"/>
        <end position="513"/>
    </location>
</feature>
<dbReference type="InterPro" id="IPR004604">
    <property type="entry name" value="DNA_recomb/repair_RecN"/>
</dbReference>